<dbReference type="Pfam" id="PF03239">
    <property type="entry name" value="FTR1"/>
    <property type="match status" value="1"/>
</dbReference>
<feature type="transmembrane region" description="Helical" evidence="6">
    <location>
        <begin position="145"/>
        <end position="167"/>
    </location>
</feature>
<dbReference type="PANTHER" id="PTHR31632:SF2">
    <property type="entry name" value="PLASMA MEMBRANE IRON PERMEASE"/>
    <property type="match status" value="1"/>
</dbReference>
<dbReference type="PANTHER" id="PTHR31632">
    <property type="entry name" value="IRON TRANSPORTER FTH1"/>
    <property type="match status" value="1"/>
</dbReference>
<comment type="similarity">
    <text evidence="2">Belongs to the oxidase-dependent Fe transporter (OFeT) (TC 9.A.10.1) family.</text>
</comment>
<proteinExistence type="inferred from homology"/>
<evidence type="ECO:0000313" key="7">
    <source>
        <dbReference type="EMBL" id="GGF02837.1"/>
    </source>
</evidence>
<gene>
    <name evidence="7" type="ORF">GCM10011611_05430</name>
</gene>
<dbReference type="AlphaFoldDB" id="A0A8J2YQ32"/>
<keyword evidence="4 6" id="KW-1133">Transmembrane helix</keyword>
<evidence type="ECO:0000256" key="5">
    <source>
        <dbReference type="ARBA" id="ARBA00023136"/>
    </source>
</evidence>
<dbReference type="GO" id="GO:0015093">
    <property type="term" value="F:ferrous iron transmembrane transporter activity"/>
    <property type="evidence" value="ECO:0007669"/>
    <property type="project" value="TreeGrafter"/>
</dbReference>
<organism evidence="7 8">
    <name type="scientific">Aliidongia dinghuensis</name>
    <dbReference type="NCBI Taxonomy" id="1867774"/>
    <lineage>
        <taxon>Bacteria</taxon>
        <taxon>Pseudomonadati</taxon>
        <taxon>Pseudomonadota</taxon>
        <taxon>Alphaproteobacteria</taxon>
        <taxon>Rhodospirillales</taxon>
        <taxon>Dongiaceae</taxon>
        <taxon>Aliidongia</taxon>
    </lineage>
</organism>
<dbReference type="EMBL" id="BMJQ01000001">
    <property type="protein sequence ID" value="GGF02837.1"/>
    <property type="molecule type" value="Genomic_DNA"/>
</dbReference>
<evidence type="ECO:0000256" key="6">
    <source>
        <dbReference type="SAM" id="Phobius"/>
    </source>
</evidence>
<comment type="subcellular location">
    <subcellularLocation>
        <location evidence="1">Membrane</location>
        <topology evidence="1">Multi-pass membrane protein</topology>
    </subcellularLocation>
</comment>
<reference evidence="7" key="2">
    <citation type="submission" date="2020-09" db="EMBL/GenBank/DDBJ databases">
        <authorList>
            <person name="Sun Q."/>
            <person name="Zhou Y."/>
        </authorList>
    </citation>
    <scope>NUCLEOTIDE SEQUENCE</scope>
    <source>
        <strain evidence="7">CGMCC 1.15725</strain>
    </source>
</reference>
<keyword evidence="3 6" id="KW-0812">Transmembrane</keyword>
<evidence type="ECO:0000256" key="4">
    <source>
        <dbReference type="ARBA" id="ARBA00022989"/>
    </source>
</evidence>
<keyword evidence="8" id="KW-1185">Reference proteome</keyword>
<name>A0A8J2YQ32_9PROT</name>
<dbReference type="RefSeq" id="WP_189042175.1">
    <property type="nucleotide sequence ID" value="NZ_BMJQ01000001.1"/>
</dbReference>
<feature type="transmembrane region" description="Helical" evidence="6">
    <location>
        <begin position="68"/>
        <end position="87"/>
    </location>
</feature>
<feature type="transmembrane region" description="Helical" evidence="6">
    <location>
        <begin position="245"/>
        <end position="264"/>
    </location>
</feature>
<keyword evidence="5 6" id="KW-0472">Membrane</keyword>
<dbReference type="Proteomes" id="UP000646365">
    <property type="component" value="Unassembled WGS sequence"/>
</dbReference>
<feature type="transmembrane region" description="Helical" evidence="6">
    <location>
        <begin position="36"/>
        <end position="56"/>
    </location>
</feature>
<sequence>MLASLLIVFREILEAGLIVGIVLAATEGVRGRGRWVAAGVGAGVLGASILALFAGAVSSAFQGSGQELFTVSILCLAVVMLGWHTVWMSKHGREMAAEMSAAGRAVKTGQKSLLAMAIVVAVAVLREGFEVVLFLYGIAASSQEGPVPLFVGGLAGVGLGSLLSYLLYRGLVIIPIRHLFSVTNGLVALLAAGMAGQAADILAQIGLVPTLGDQVWDSSAILAQDSLAGRALHALVGYADRPSGIQIVTYLVTLVVLISLSRIIGKAKTQPPKTGTMVPPVAQPGE</sequence>
<comment type="caution">
    <text evidence="7">The sequence shown here is derived from an EMBL/GenBank/DDBJ whole genome shotgun (WGS) entry which is preliminary data.</text>
</comment>
<reference evidence="7" key="1">
    <citation type="journal article" date="2014" name="Int. J. Syst. Evol. Microbiol.">
        <title>Complete genome sequence of Corynebacterium casei LMG S-19264T (=DSM 44701T), isolated from a smear-ripened cheese.</title>
        <authorList>
            <consortium name="US DOE Joint Genome Institute (JGI-PGF)"/>
            <person name="Walter F."/>
            <person name="Albersmeier A."/>
            <person name="Kalinowski J."/>
            <person name="Ruckert C."/>
        </authorList>
    </citation>
    <scope>NUCLEOTIDE SEQUENCE</scope>
    <source>
        <strain evidence="7">CGMCC 1.15725</strain>
    </source>
</reference>
<evidence type="ECO:0000313" key="8">
    <source>
        <dbReference type="Proteomes" id="UP000646365"/>
    </source>
</evidence>
<accession>A0A8J2YQ32</accession>
<protein>
    <submittedName>
        <fullName evidence="7">Transport-related membrane protein</fullName>
    </submittedName>
</protein>
<feature type="transmembrane region" description="Helical" evidence="6">
    <location>
        <begin position="113"/>
        <end position="139"/>
    </location>
</feature>
<dbReference type="InterPro" id="IPR004923">
    <property type="entry name" value="FTR1/Fip1/EfeU"/>
</dbReference>
<feature type="transmembrane region" description="Helical" evidence="6">
    <location>
        <begin position="179"/>
        <end position="199"/>
    </location>
</feature>
<evidence type="ECO:0000256" key="2">
    <source>
        <dbReference type="ARBA" id="ARBA00008333"/>
    </source>
</evidence>
<feature type="transmembrane region" description="Helical" evidence="6">
    <location>
        <begin position="6"/>
        <end position="24"/>
    </location>
</feature>
<dbReference type="GO" id="GO:0033573">
    <property type="term" value="C:high-affinity iron permease complex"/>
    <property type="evidence" value="ECO:0007669"/>
    <property type="project" value="InterPro"/>
</dbReference>
<evidence type="ECO:0000256" key="3">
    <source>
        <dbReference type="ARBA" id="ARBA00022692"/>
    </source>
</evidence>
<evidence type="ECO:0000256" key="1">
    <source>
        <dbReference type="ARBA" id="ARBA00004141"/>
    </source>
</evidence>